<evidence type="ECO:0000256" key="2">
    <source>
        <dbReference type="SAM" id="Phobius"/>
    </source>
</evidence>
<reference evidence="3" key="2">
    <citation type="submission" date="2017-06" db="EMBL/GenBank/DDBJ databases">
        <title>WGS assembly of Brachypodium distachyon.</title>
        <authorList>
            <consortium name="The International Brachypodium Initiative"/>
            <person name="Lucas S."/>
            <person name="Harmon-Smith M."/>
            <person name="Lail K."/>
            <person name="Tice H."/>
            <person name="Grimwood J."/>
            <person name="Bruce D."/>
            <person name="Barry K."/>
            <person name="Shu S."/>
            <person name="Lindquist E."/>
            <person name="Wang M."/>
            <person name="Pitluck S."/>
            <person name="Vogel J.P."/>
            <person name="Garvin D.F."/>
            <person name="Mockler T.C."/>
            <person name="Schmutz J."/>
            <person name="Rokhsar D."/>
            <person name="Bevan M.W."/>
        </authorList>
    </citation>
    <scope>NUCLEOTIDE SEQUENCE</scope>
    <source>
        <strain evidence="3">Bd21</strain>
    </source>
</reference>
<evidence type="ECO:0000256" key="1">
    <source>
        <dbReference type="SAM" id="MobiDB-lite"/>
    </source>
</evidence>
<dbReference type="InParanoid" id="A0A2K2CIL9"/>
<keyword evidence="2" id="KW-0472">Membrane</keyword>
<accession>A0A2K2CIL9</accession>
<evidence type="ECO:0000313" key="4">
    <source>
        <dbReference type="EnsemblPlants" id="PNT61878"/>
    </source>
</evidence>
<feature type="transmembrane region" description="Helical" evidence="2">
    <location>
        <begin position="99"/>
        <end position="120"/>
    </location>
</feature>
<reference evidence="4" key="3">
    <citation type="submission" date="2018-08" db="UniProtKB">
        <authorList>
            <consortium name="EnsemblPlants"/>
        </authorList>
    </citation>
    <scope>IDENTIFICATION</scope>
    <source>
        <strain evidence="4">cv. Bd21</strain>
    </source>
</reference>
<dbReference type="EnsemblPlants" id="PNT61878">
    <property type="protein sequence ID" value="PNT61878"/>
    <property type="gene ID" value="BRADI_5g22175v3"/>
</dbReference>
<gene>
    <name evidence="3" type="ORF">BRADI_5g22175v3</name>
</gene>
<keyword evidence="2" id="KW-1133">Transmembrane helix</keyword>
<proteinExistence type="predicted"/>
<evidence type="ECO:0000313" key="5">
    <source>
        <dbReference type="Proteomes" id="UP000008810"/>
    </source>
</evidence>
<feature type="compositionally biased region" description="Basic residues" evidence="1">
    <location>
        <begin position="23"/>
        <end position="44"/>
    </location>
</feature>
<keyword evidence="2" id="KW-0812">Transmembrane</keyword>
<name>A0A2K2CIL9_BRADI</name>
<dbReference type="Proteomes" id="UP000008810">
    <property type="component" value="Chromosome 5"/>
</dbReference>
<dbReference type="AlphaFoldDB" id="A0A2K2CIL9"/>
<dbReference type="EMBL" id="CM000884">
    <property type="protein sequence ID" value="PNT61878.1"/>
    <property type="molecule type" value="Genomic_DNA"/>
</dbReference>
<evidence type="ECO:0000313" key="3">
    <source>
        <dbReference type="EMBL" id="PNT61878.1"/>
    </source>
</evidence>
<protein>
    <submittedName>
        <fullName evidence="3 4">Uncharacterized protein</fullName>
    </submittedName>
</protein>
<reference evidence="3 4" key="1">
    <citation type="journal article" date="2010" name="Nature">
        <title>Genome sequencing and analysis of the model grass Brachypodium distachyon.</title>
        <authorList>
            <consortium name="International Brachypodium Initiative"/>
        </authorList>
    </citation>
    <scope>NUCLEOTIDE SEQUENCE [LARGE SCALE GENOMIC DNA]</scope>
    <source>
        <strain evidence="3 4">Bd21</strain>
    </source>
</reference>
<organism evidence="3">
    <name type="scientific">Brachypodium distachyon</name>
    <name type="common">Purple false brome</name>
    <name type="synonym">Trachynia distachya</name>
    <dbReference type="NCBI Taxonomy" id="15368"/>
    <lineage>
        <taxon>Eukaryota</taxon>
        <taxon>Viridiplantae</taxon>
        <taxon>Streptophyta</taxon>
        <taxon>Embryophyta</taxon>
        <taxon>Tracheophyta</taxon>
        <taxon>Spermatophyta</taxon>
        <taxon>Magnoliopsida</taxon>
        <taxon>Liliopsida</taxon>
        <taxon>Poales</taxon>
        <taxon>Poaceae</taxon>
        <taxon>BOP clade</taxon>
        <taxon>Pooideae</taxon>
        <taxon>Stipodae</taxon>
        <taxon>Brachypodieae</taxon>
        <taxon>Brachypodium</taxon>
    </lineage>
</organism>
<sequence length="123" mass="13203">MIPDAAPRSCATPRSGCPLLPRLPHRSKAASRRRRCSISGHRRGGPPTNGGTEQSSPPTPPYGPGGACSVDSPSCLPSSGIVSHQVEDKWGLRWWRWDFFSLNFASGLLGCFLICTWTVGIGI</sequence>
<keyword evidence="5" id="KW-1185">Reference proteome</keyword>
<feature type="region of interest" description="Disordered" evidence="1">
    <location>
        <begin position="1"/>
        <end position="68"/>
    </location>
</feature>
<dbReference type="Gramene" id="PNT61878">
    <property type="protein sequence ID" value="PNT61878"/>
    <property type="gene ID" value="BRADI_5g22175v3"/>
</dbReference>